<evidence type="ECO:0000313" key="2">
    <source>
        <dbReference type="EMBL" id="RKQ33235.1"/>
    </source>
</evidence>
<proteinExistence type="predicted"/>
<dbReference type="InterPro" id="IPR025441">
    <property type="entry name" value="DUF4181"/>
</dbReference>
<organism evidence="2 3">
    <name type="scientific">Oceanobacillus halophilus</name>
    <dbReference type="NCBI Taxonomy" id="930130"/>
    <lineage>
        <taxon>Bacteria</taxon>
        <taxon>Bacillati</taxon>
        <taxon>Bacillota</taxon>
        <taxon>Bacilli</taxon>
        <taxon>Bacillales</taxon>
        <taxon>Bacillaceae</taxon>
        <taxon>Oceanobacillus</taxon>
    </lineage>
</organism>
<dbReference type="Proteomes" id="UP000269301">
    <property type="component" value="Unassembled WGS sequence"/>
</dbReference>
<feature type="transmembrane region" description="Helical" evidence="1">
    <location>
        <begin position="52"/>
        <end position="70"/>
    </location>
</feature>
<dbReference type="Pfam" id="PF13789">
    <property type="entry name" value="DUF4181"/>
    <property type="match status" value="1"/>
</dbReference>
<evidence type="ECO:0000256" key="1">
    <source>
        <dbReference type="SAM" id="Phobius"/>
    </source>
</evidence>
<dbReference type="EMBL" id="RBZP01000007">
    <property type="protein sequence ID" value="RKQ33235.1"/>
    <property type="molecule type" value="Genomic_DNA"/>
</dbReference>
<gene>
    <name evidence="2" type="ORF">D8M06_10695</name>
</gene>
<feature type="transmembrane region" description="Helical" evidence="1">
    <location>
        <begin position="109"/>
        <end position="128"/>
    </location>
</feature>
<keyword evidence="1" id="KW-1133">Transmembrane helix</keyword>
<dbReference type="RefSeq" id="WP_121204397.1">
    <property type="nucleotide sequence ID" value="NZ_RBZP01000007.1"/>
</dbReference>
<feature type="transmembrane region" description="Helical" evidence="1">
    <location>
        <begin position="76"/>
        <end position="97"/>
    </location>
</feature>
<dbReference type="OrthoDB" id="2428213at2"/>
<dbReference type="AlphaFoldDB" id="A0A495A1T0"/>
<evidence type="ECO:0000313" key="3">
    <source>
        <dbReference type="Proteomes" id="UP000269301"/>
    </source>
</evidence>
<reference evidence="2 3" key="1">
    <citation type="journal article" date="2016" name="Int. J. Syst. Evol. Microbiol.">
        <title>Oceanobacillus halophilus sp. nov., a novel moderately halophilic bacterium from a hypersaline lake.</title>
        <authorList>
            <person name="Amoozegar M.A."/>
            <person name="Bagheri M."/>
            <person name="Makhdoumi A."/>
            <person name="Nikou M.M."/>
            <person name="Fazeli S.A.S."/>
            <person name="Schumann P."/>
            <person name="Sproer C."/>
            <person name="Sanchez-Porro C."/>
            <person name="Ventosa A."/>
        </authorList>
    </citation>
    <scope>NUCLEOTIDE SEQUENCE [LARGE SCALE GENOMIC DNA]</scope>
    <source>
        <strain evidence="2 3">DSM 23996</strain>
    </source>
</reference>
<name>A0A495A1T0_9BACI</name>
<comment type="caution">
    <text evidence="2">The sequence shown here is derived from an EMBL/GenBank/DDBJ whole genome shotgun (WGS) entry which is preliminary data.</text>
</comment>
<keyword evidence="1" id="KW-0472">Membrane</keyword>
<accession>A0A495A1T0</accession>
<keyword evidence="1" id="KW-0812">Transmembrane</keyword>
<protein>
    <submittedName>
        <fullName evidence="2">DUF4181 domain-containing protein</fullName>
    </submittedName>
</protein>
<sequence length="133" mass="15489">MIWINFIMIVLITFVLIAAVRIILRKAFNIEKMKKETFSYNHINGLHKKIDWAIRIITAIVLIICLYLITYQSFSINISLIALIITSGTAYAIRAFFEWRYTENPKHSIITASEMFIVVLTLFTIIQFDLLVT</sequence>
<keyword evidence="3" id="KW-1185">Reference proteome</keyword>
<feature type="transmembrane region" description="Helical" evidence="1">
    <location>
        <begin position="6"/>
        <end position="24"/>
    </location>
</feature>